<gene>
    <name evidence="1" type="ORF">ADIWIN_0613</name>
</gene>
<protein>
    <submittedName>
        <fullName evidence="1">Uncharacterized protein</fullName>
    </submittedName>
</protein>
<organism evidence="1 2">
    <name type="scientific">Winogradskyella psychrotolerans RS-3</name>
    <dbReference type="NCBI Taxonomy" id="641526"/>
    <lineage>
        <taxon>Bacteria</taxon>
        <taxon>Pseudomonadati</taxon>
        <taxon>Bacteroidota</taxon>
        <taxon>Flavobacteriia</taxon>
        <taxon>Flavobacteriales</taxon>
        <taxon>Flavobacteriaceae</taxon>
        <taxon>Winogradskyella</taxon>
    </lineage>
</organism>
<sequence length="42" mass="5088">MKHEWIPAFAGMTKQESLINIIIIKTKNQPFTFQQCYYRKLK</sequence>
<reference evidence="1 2" key="1">
    <citation type="journal article" date="2013" name="Genome Announc.">
        <title>Draft Genome Sequence of Winogradskyella psychrotolerans RS-3T, Isolated from the Marine Transect of Kongsfjorden, Ny-Alesund, Svalbard, Arctic Ocean.</title>
        <authorList>
            <person name="Kumar Pinnaka A."/>
            <person name="Ara S."/>
            <person name="Singh A."/>
            <person name="Shivaji S."/>
        </authorList>
    </citation>
    <scope>NUCLEOTIDE SEQUENCE [LARGE SCALE GENOMIC DNA]</scope>
    <source>
        <strain evidence="1 2">RS-3</strain>
    </source>
</reference>
<accession>S7VVZ5</accession>
<comment type="caution">
    <text evidence="1">The sequence shown here is derived from an EMBL/GenBank/DDBJ whole genome shotgun (WGS) entry which is preliminary data.</text>
</comment>
<dbReference type="AlphaFoldDB" id="S7VVZ5"/>
<dbReference type="Proteomes" id="UP000014962">
    <property type="component" value="Unassembled WGS sequence"/>
</dbReference>
<keyword evidence="2" id="KW-1185">Reference proteome</keyword>
<evidence type="ECO:0000313" key="2">
    <source>
        <dbReference type="Proteomes" id="UP000014962"/>
    </source>
</evidence>
<dbReference type="EMBL" id="ATMR01000037">
    <property type="protein sequence ID" value="EPR74271.1"/>
    <property type="molecule type" value="Genomic_DNA"/>
</dbReference>
<proteinExistence type="predicted"/>
<dbReference type="STRING" id="641526.ADIWIN_0613"/>
<name>S7VVZ5_9FLAO</name>
<evidence type="ECO:0000313" key="1">
    <source>
        <dbReference type="EMBL" id="EPR74271.1"/>
    </source>
</evidence>